<dbReference type="RefSeq" id="XP_056494451.1">
    <property type="nucleotide sequence ID" value="XM_056625869.1"/>
</dbReference>
<dbReference type="EMBL" id="JAPZBU010000003">
    <property type="protein sequence ID" value="KAJ5414605.1"/>
    <property type="molecule type" value="Genomic_DNA"/>
</dbReference>
<gene>
    <name evidence="1" type="ORF">N7509_001232</name>
</gene>
<name>A0A9X0BEX2_9EURO</name>
<dbReference type="Proteomes" id="UP001147747">
    <property type="component" value="Unassembled WGS sequence"/>
</dbReference>
<evidence type="ECO:0000313" key="2">
    <source>
        <dbReference type="Proteomes" id="UP001147747"/>
    </source>
</evidence>
<reference evidence="1" key="2">
    <citation type="journal article" date="2023" name="IMA Fungus">
        <title>Comparative genomic study of the Penicillium genus elucidates a diverse pangenome and 15 lateral gene transfer events.</title>
        <authorList>
            <person name="Petersen C."/>
            <person name="Sorensen T."/>
            <person name="Nielsen M.R."/>
            <person name="Sondergaard T.E."/>
            <person name="Sorensen J.L."/>
            <person name="Fitzpatrick D.A."/>
            <person name="Frisvad J.C."/>
            <person name="Nielsen K.L."/>
        </authorList>
    </citation>
    <scope>NUCLEOTIDE SEQUENCE</scope>
    <source>
        <strain evidence="1">IBT 29677</strain>
    </source>
</reference>
<reference evidence="1" key="1">
    <citation type="submission" date="2022-12" db="EMBL/GenBank/DDBJ databases">
        <authorList>
            <person name="Petersen C."/>
        </authorList>
    </citation>
    <scope>NUCLEOTIDE SEQUENCE</scope>
    <source>
        <strain evidence="1">IBT 29677</strain>
    </source>
</reference>
<organism evidence="1 2">
    <name type="scientific">Penicillium cosmopolitanum</name>
    <dbReference type="NCBI Taxonomy" id="1131564"/>
    <lineage>
        <taxon>Eukaryota</taxon>
        <taxon>Fungi</taxon>
        <taxon>Dikarya</taxon>
        <taxon>Ascomycota</taxon>
        <taxon>Pezizomycotina</taxon>
        <taxon>Eurotiomycetes</taxon>
        <taxon>Eurotiomycetidae</taxon>
        <taxon>Eurotiales</taxon>
        <taxon>Aspergillaceae</taxon>
        <taxon>Penicillium</taxon>
    </lineage>
</organism>
<accession>A0A9X0BEX2</accession>
<comment type="caution">
    <text evidence="1">The sequence shown here is derived from an EMBL/GenBank/DDBJ whole genome shotgun (WGS) entry which is preliminary data.</text>
</comment>
<proteinExistence type="predicted"/>
<dbReference type="AlphaFoldDB" id="A0A9X0BEX2"/>
<sequence length="137" mass="16056">MDDRHNPERAFMSLISQALDLYSDIPREELSINETQREEATEEQLCMIFARILPFLHGCFIVIEMKDAALAGRLEDVFHRTFENPGANFKAMIVSYNMRQKDYRHEKVRHAIMPAIKLRGSQPNWDGRWNSLKAQFT</sequence>
<keyword evidence="2" id="KW-1185">Reference proteome</keyword>
<dbReference type="GeneID" id="81364849"/>
<evidence type="ECO:0000313" key="1">
    <source>
        <dbReference type="EMBL" id="KAJ5414605.1"/>
    </source>
</evidence>
<protein>
    <submittedName>
        <fullName evidence="1">Uncharacterized protein</fullName>
    </submittedName>
</protein>